<sequence>MKFVAKKDRVKHLNNKFCVAYEYPTGDKEINGAVIELSGRYPDKGRVVNEVCKELVQIVKGEGMLNVDGREVLLKEGDQVLIEQGERYYFDGKMTLFVPCAPAWYPAQHKEVKK</sequence>
<reference evidence="1 2" key="1">
    <citation type="journal article" date="2016" name="Nat. Commun.">
        <title>Thousands of microbial genomes shed light on interconnected biogeochemical processes in an aquifer system.</title>
        <authorList>
            <person name="Anantharaman K."/>
            <person name="Brown C.T."/>
            <person name="Hug L.A."/>
            <person name="Sharon I."/>
            <person name="Castelle C.J."/>
            <person name="Probst A.J."/>
            <person name="Thomas B.C."/>
            <person name="Singh A."/>
            <person name="Wilkins M.J."/>
            <person name="Karaoz U."/>
            <person name="Brodie E.L."/>
            <person name="Williams K.H."/>
            <person name="Hubbard S.S."/>
            <person name="Banfield J.F."/>
        </authorList>
    </citation>
    <scope>NUCLEOTIDE SEQUENCE [LARGE SCALE GENOMIC DNA]</scope>
</reference>
<dbReference type="InterPro" id="IPR014710">
    <property type="entry name" value="RmlC-like_jellyroll"/>
</dbReference>
<evidence type="ECO:0000313" key="2">
    <source>
        <dbReference type="Proteomes" id="UP000178419"/>
    </source>
</evidence>
<name>A0A1F7Y379_9BACT</name>
<protein>
    <recommendedName>
        <fullName evidence="3">Cupin 2 conserved barrel domain-containing protein</fullName>
    </recommendedName>
</protein>
<evidence type="ECO:0000313" key="1">
    <source>
        <dbReference type="EMBL" id="OGM21359.1"/>
    </source>
</evidence>
<dbReference type="EMBL" id="MGGE01000019">
    <property type="protein sequence ID" value="OGM21359.1"/>
    <property type="molecule type" value="Genomic_DNA"/>
</dbReference>
<organism evidence="1 2">
    <name type="scientific">Candidatus Woesebacteria bacterium RIFCSPHIGHO2_01_FULL_38_9</name>
    <dbReference type="NCBI Taxonomy" id="1802492"/>
    <lineage>
        <taxon>Bacteria</taxon>
        <taxon>Candidatus Woeseibacteriota</taxon>
    </lineage>
</organism>
<gene>
    <name evidence="1" type="ORF">A2714_02530</name>
</gene>
<dbReference type="Proteomes" id="UP000178419">
    <property type="component" value="Unassembled WGS sequence"/>
</dbReference>
<dbReference type="Gene3D" id="2.60.120.10">
    <property type="entry name" value="Jelly Rolls"/>
    <property type="match status" value="1"/>
</dbReference>
<dbReference type="AlphaFoldDB" id="A0A1F7Y379"/>
<dbReference type="SUPFAM" id="SSF51182">
    <property type="entry name" value="RmlC-like cupins"/>
    <property type="match status" value="1"/>
</dbReference>
<evidence type="ECO:0008006" key="3">
    <source>
        <dbReference type="Google" id="ProtNLM"/>
    </source>
</evidence>
<dbReference type="InterPro" id="IPR011051">
    <property type="entry name" value="RmlC_Cupin_sf"/>
</dbReference>
<accession>A0A1F7Y379</accession>
<proteinExistence type="predicted"/>
<comment type="caution">
    <text evidence="1">The sequence shown here is derived from an EMBL/GenBank/DDBJ whole genome shotgun (WGS) entry which is preliminary data.</text>
</comment>